<dbReference type="AlphaFoldDB" id="A0A1F6BLI8"/>
<dbReference type="InterPro" id="IPR014721">
    <property type="entry name" value="Ribsml_uS5_D2-typ_fold_subgr"/>
</dbReference>
<dbReference type="Gene3D" id="3.30.230.10">
    <property type="match status" value="1"/>
</dbReference>
<evidence type="ECO:0000313" key="7">
    <source>
        <dbReference type="EMBL" id="OGG37738.1"/>
    </source>
</evidence>
<dbReference type="SUPFAM" id="SSF54211">
    <property type="entry name" value="Ribosomal protein S5 domain 2-like"/>
    <property type="match status" value="1"/>
</dbReference>
<feature type="region of interest" description="Disordered" evidence="6">
    <location>
        <begin position="101"/>
        <end position="133"/>
    </location>
</feature>
<name>A0A1F6BLI8_9BACT</name>
<dbReference type="Proteomes" id="UP000176273">
    <property type="component" value="Unassembled WGS sequence"/>
</dbReference>
<organism evidence="7 8">
    <name type="scientific">Candidatus Jorgensenbacteria bacterium GWA1_54_12</name>
    <dbReference type="NCBI Taxonomy" id="1798468"/>
    <lineage>
        <taxon>Bacteria</taxon>
        <taxon>Candidatus Joergenseniibacteriota</taxon>
    </lineage>
</organism>
<dbReference type="PANTHER" id="PTHR21569">
    <property type="entry name" value="RIBOSOMAL PROTEIN S9"/>
    <property type="match status" value="1"/>
</dbReference>
<evidence type="ECO:0000256" key="1">
    <source>
        <dbReference type="ARBA" id="ARBA00005251"/>
    </source>
</evidence>
<dbReference type="STRING" id="1798468.A2110_02005"/>
<dbReference type="PROSITE" id="PS00360">
    <property type="entry name" value="RIBOSOMAL_S9"/>
    <property type="match status" value="1"/>
</dbReference>
<dbReference type="Pfam" id="PF00380">
    <property type="entry name" value="Ribosomal_S9"/>
    <property type="match status" value="1"/>
</dbReference>
<dbReference type="InterPro" id="IPR020574">
    <property type="entry name" value="Ribosomal_uS9_CS"/>
</dbReference>
<gene>
    <name evidence="7" type="ORF">A2110_02005</name>
</gene>
<dbReference type="GO" id="GO:0006412">
    <property type="term" value="P:translation"/>
    <property type="evidence" value="ECO:0007669"/>
    <property type="project" value="InterPro"/>
</dbReference>
<dbReference type="EMBL" id="MFKH01000003">
    <property type="protein sequence ID" value="OGG37738.1"/>
    <property type="molecule type" value="Genomic_DNA"/>
</dbReference>
<keyword evidence="3 4" id="KW-0687">Ribonucleoprotein</keyword>
<feature type="compositionally biased region" description="Basic residues" evidence="6">
    <location>
        <begin position="114"/>
        <end position="133"/>
    </location>
</feature>
<accession>A0A1F6BLI8</accession>
<proteinExistence type="inferred from homology"/>
<evidence type="ECO:0000256" key="3">
    <source>
        <dbReference type="ARBA" id="ARBA00023274"/>
    </source>
</evidence>
<comment type="similarity">
    <text evidence="1 4">Belongs to the universal ribosomal protein uS9 family.</text>
</comment>
<sequence length="133" mass="15492">MTKTHAVYIEGVGRRKTATARVRIYPHAREKKVEVNEKAFEAYFPFEKQRKTVLAPFEVLGKRFAMTVQVRGGGVMAQAEAVRHGLTRALEKNDPDVRKTLKPYGFFTRDPRKKERKKPGLRGARRPQQWRKR</sequence>
<dbReference type="InterPro" id="IPR000754">
    <property type="entry name" value="Ribosomal_uS9"/>
</dbReference>
<evidence type="ECO:0000313" key="8">
    <source>
        <dbReference type="Proteomes" id="UP000176273"/>
    </source>
</evidence>
<dbReference type="PANTHER" id="PTHR21569:SF1">
    <property type="entry name" value="SMALL RIBOSOMAL SUBUNIT PROTEIN US9M"/>
    <property type="match status" value="1"/>
</dbReference>
<reference evidence="7 8" key="1">
    <citation type="journal article" date="2016" name="Nat. Commun.">
        <title>Thousands of microbial genomes shed light on interconnected biogeochemical processes in an aquifer system.</title>
        <authorList>
            <person name="Anantharaman K."/>
            <person name="Brown C.T."/>
            <person name="Hug L.A."/>
            <person name="Sharon I."/>
            <person name="Castelle C.J."/>
            <person name="Probst A.J."/>
            <person name="Thomas B.C."/>
            <person name="Singh A."/>
            <person name="Wilkins M.J."/>
            <person name="Karaoz U."/>
            <person name="Brodie E.L."/>
            <person name="Williams K.H."/>
            <person name="Hubbard S.S."/>
            <person name="Banfield J.F."/>
        </authorList>
    </citation>
    <scope>NUCLEOTIDE SEQUENCE [LARGE SCALE GENOMIC DNA]</scope>
</reference>
<evidence type="ECO:0000256" key="5">
    <source>
        <dbReference type="RuleBase" id="RU003816"/>
    </source>
</evidence>
<evidence type="ECO:0000256" key="4">
    <source>
        <dbReference type="RuleBase" id="RU003815"/>
    </source>
</evidence>
<comment type="caution">
    <text evidence="7">The sequence shown here is derived from an EMBL/GenBank/DDBJ whole genome shotgun (WGS) entry which is preliminary data.</text>
</comment>
<dbReference type="GO" id="GO:0003723">
    <property type="term" value="F:RNA binding"/>
    <property type="evidence" value="ECO:0007669"/>
    <property type="project" value="TreeGrafter"/>
</dbReference>
<dbReference type="GO" id="GO:0022627">
    <property type="term" value="C:cytosolic small ribosomal subunit"/>
    <property type="evidence" value="ECO:0007669"/>
    <property type="project" value="TreeGrafter"/>
</dbReference>
<evidence type="ECO:0000256" key="6">
    <source>
        <dbReference type="SAM" id="MobiDB-lite"/>
    </source>
</evidence>
<keyword evidence="2 4" id="KW-0689">Ribosomal protein</keyword>
<dbReference type="InterPro" id="IPR023035">
    <property type="entry name" value="Ribosomal_uS9_bac/plastid"/>
</dbReference>
<dbReference type="NCBIfam" id="NF001099">
    <property type="entry name" value="PRK00132.1"/>
    <property type="match status" value="1"/>
</dbReference>
<evidence type="ECO:0000256" key="2">
    <source>
        <dbReference type="ARBA" id="ARBA00022980"/>
    </source>
</evidence>
<protein>
    <recommendedName>
        <fullName evidence="5">30S ribosomal protein S9</fullName>
    </recommendedName>
</protein>
<dbReference type="GO" id="GO:0003735">
    <property type="term" value="F:structural constituent of ribosome"/>
    <property type="evidence" value="ECO:0007669"/>
    <property type="project" value="InterPro"/>
</dbReference>
<dbReference type="InterPro" id="IPR020568">
    <property type="entry name" value="Ribosomal_Su5_D2-typ_SF"/>
</dbReference>